<proteinExistence type="predicted"/>
<keyword evidence="4" id="KW-1185">Reference proteome</keyword>
<evidence type="ECO:0000313" key="4">
    <source>
        <dbReference type="Proteomes" id="UP000197019"/>
    </source>
</evidence>
<organism evidence="2 4">
    <name type="scientific">Methylovulum psychrotolerans</name>
    <dbReference type="NCBI Taxonomy" id="1704499"/>
    <lineage>
        <taxon>Bacteria</taxon>
        <taxon>Pseudomonadati</taxon>
        <taxon>Pseudomonadota</taxon>
        <taxon>Gammaproteobacteria</taxon>
        <taxon>Methylococcales</taxon>
        <taxon>Methylococcaceae</taxon>
        <taxon>Methylovulum</taxon>
    </lineage>
</organism>
<keyword evidence="1" id="KW-1133">Transmembrane helix</keyword>
<dbReference type="EMBL" id="CP022129">
    <property type="protein sequence ID" value="ASF46879.1"/>
    <property type="molecule type" value="Genomic_DNA"/>
</dbReference>
<dbReference type="RefSeq" id="WP_088619751.1">
    <property type="nucleotide sequence ID" value="NZ_CP022129.1"/>
</dbReference>
<keyword evidence="1" id="KW-0472">Membrane</keyword>
<gene>
    <name evidence="3" type="ORF">AADEFJLK_03918</name>
    <name evidence="2" type="ORF">CEK71_12805</name>
</gene>
<sequence length="70" mass="7704">MSETVKEDNSLWYIVGGCIVAMIAIVIFLRGEKSEHLKSGAVAQLQAETFANIEKRHTQNNVTEAQKAGK</sequence>
<dbReference type="AlphaFoldDB" id="A0A1Z4C059"/>
<dbReference type="EMBL" id="PGFZ01000012">
    <property type="protein sequence ID" value="POZ50333.1"/>
    <property type="molecule type" value="Genomic_DNA"/>
</dbReference>
<evidence type="ECO:0000313" key="2">
    <source>
        <dbReference type="EMBL" id="ASF46879.1"/>
    </source>
</evidence>
<keyword evidence="1" id="KW-0812">Transmembrane</keyword>
<name>A0A1Z4C059_9GAMM</name>
<reference evidence="2 4" key="1">
    <citation type="submission" date="2017-06" db="EMBL/GenBank/DDBJ databases">
        <title>Genome Sequencing of the methanotroph Methylovulum psychrotolerants str. HV10-M2 isolated from a high-altitude environment.</title>
        <authorList>
            <person name="Mateos-Rivera A."/>
        </authorList>
    </citation>
    <scope>NUCLEOTIDE SEQUENCE [LARGE SCALE GENOMIC DNA]</scope>
    <source>
        <strain evidence="2 4">HV10_M2</strain>
    </source>
</reference>
<evidence type="ECO:0000256" key="1">
    <source>
        <dbReference type="SAM" id="Phobius"/>
    </source>
</evidence>
<protein>
    <submittedName>
        <fullName evidence="2">Uncharacterized protein</fullName>
    </submittedName>
</protein>
<dbReference type="Proteomes" id="UP000197019">
    <property type="component" value="Chromosome"/>
</dbReference>
<feature type="transmembrane region" description="Helical" evidence="1">
    <location>
        <begin position="12"/>
        <end position="29"/>
    </location>
</feature>
<reference evidence="3 5" key="2">
    <citation type="submission" date="2017-11" db="EMBL/GenBank/DDBJ databases">
        <title>Draft Genome Sequence of Methylobacter psychrotolerans Sph1T, an Obligate Methanotroph from Low-Temperature Environments.</title>
        <authorList>
            <person name="Oshkin I.Y."/>
            <person name="Miroshnikov K."/>
            <person name="Belova S.E."/>
            <person name="Korzhenkov A."/>
            <person name="Toshchakov S.V."/>
            <person name="Dedysh S.N."/>
        </authorList>
    </citation>
    <scope>NUCLEOTIDE SEQUENCE [LARGE SCALE GENOMIC DNA]</scope>
    <source>
        <strain evidence="3 5">Sph1</strain>
    </source>
</reference>
<dbReference type="KEGG" id="mpsy:CEK71_12805"/>
<evidence type="ECO:0000313" key="5">
    <source>
        <dbReference type="Proteomes" id="UP000237423"/>
    </source>
</evidence>
<dbReference type="OrthoDB" id="5572969at2"/>
<evidence type="ECO:0000313" key="3">
    <source>
        <dbReference type="EMBL" id="POZ50333.1"/>
    </source>
</evidence>
<dbReference type="Proteomes" id="UP000237423">
    <property type="component" value="Unassembled WGS sequence"/>
</dbReference>
<accession>A0A1Z4C059</accession>